<dbReference type="EMBL" id="JAKWBL010000004">
    <property type="protein sequence ID" value="MCH5600791.1"/>
    <property type="molecule type" value="Genomic_DNA"/>
</dbReference>
<reference evidence="1 2" key="1">
    <citation type="submission" date="2022-02" db="EMBL/GenBank/DDBJ databases">
        <authorList>
            <person name="Min J."/>
        </authorList>
    </citation>
    <scope>NUCLEOTIDE SEQUENCE [LARGE SCALE GENOMIC DNA]</scope>
    <source>
        <strain evidence="1 2">GR10-1</strain>
    </source>
</reference>
<comment type="caution">
    <text evidence="1">The sequence shown here is derived from an EMBL/GenBank/DDBJ whole genome shotgun (WGS) entry which is preliminary data.</text>
</comment>
<protein>
    <recommendedName>
        <fullName evidence="3">D-alanine--D-alanine ligase C-terminal domain-containing protein</fullName>
    </recommendedName>
</protein>
<dbReference type="RefSeq" id="WP_240833200.1">
    <property type="nucleotide sequence ID" value="NZ_JAKWBL010000004.1"/>
</dbReference>
<organism evidence="1 2">
    <name type="scientific">Niabella ginsengisoli</name>
    <dbReference type="NCBI Taxonomy" id="522298"/>
    <lineage>
        <taxon>Bacteria</taxon>
        <taxon>Pseudomonadati</taxon>
        <taxon>Bacteroidota</taxon>
        <taxon>Chitinophagia</taxon>
        <taxon>Chitinophagales</taxon>
        <taxon>Chitinophagaceae</taxon>
        <taxon>Niabella</taxon>
    </lineage>
</organism>
<accession>A0ABS9SRA8</accession>
<evidence type="ECO:0000313" key="2">
    <source>
        <dbReference type="Proteomes" id="UP001202248"/>
    </source>
</evidence>
<keyword evidence="2" id="KW-1185">Reference proteome</keyword>
<evidence type="ECO:0008006" key="3">
    <source>
        <dbReference type="Google" id="ProtNLM"/>
    </source>
</evidence>
<sequence>MIGNGKDSVRHLAFNDLRYAMQKESIEKLSRELLDHIPSKGERVNLLSYGNHARGAKFYDYTFKNSPELEQTINEVCCAIPGFYYGRLDIKFDNWEDFTKGKNFAIVELNGSGADPTHIFDPNLSLISVWKIILKHWSGLCKVATYLNRHQNVPYMSIREYFILRKNTRRI</sequence>
<evidence type="ECO:0000313" key="1">
    <source>
        <dbReference type="EMBL" id="MCH5600791.1"/>
    </source>
</evidence>
<gene>
    <name evidence="1" type="ORF">MKP09_24180</name>
</gene>
<name>A0ABS9SRA8_9BACT</name>
<dbReference type="Proteomes" id="UP001202248">
    <property type="component" value="Unassembled WGS sequence"/>
</dbReference>
<proteinExistence type="predicted"/>